<gene>
    <name evidence="1" type="ORF">SDRG_05554</name>
</gene>
<organism evidence="1 2">
    <name type="scientific">Saprolegnia diclina (strain VS20)</name>
    <dbReference type="NCBI Taxonomy" id="1156394"/>
    <lineage>
        <taxon>Eukaryota</taxon>
        <taxon>Sar</taxon>
        <taxon>Stramenopiles</taxon>
        <taxon>Oomycota</taxon>
        <taxon>Saprolegniomycetes</taxon>
        <taxon>Saprolegniales</taxon>
        <taxon>Saprolegniaceae</taxon>
        <taxon>Saprolegnia</taxon>
    </lineage>
</organism>
<dbReference type="OMA" id="TLEADQC"/>
<dbReference type="Proteomes" id="UP000030762">
    <property type="component" value="Unassembled WGS sequence"/>
</dbReference>
<evidence type="ECO:0000313" key="1">
    <source>
        <dbReference type="EMBL" id="EQC37336.1"/>
    </source>
</evidence>
<dbReference type="AlphaFoldDB" id="T0QRH7"/>
<sequence length="452" mass="50869">MRGRAVAGTSLGRGVGVEQAHVASYSSLPLQDQQPHSVRPASGRVIQGVARGGQSNATSGCRTFVFLSYRAPEADWPRMTDTDVATTLPSPEDLKMINEIAALLDDAGLASTSPTPSVKSDDAPAAKIVKTQHYYRKRQKDERKYLHDQVQELSSKLSVITTMKTLEADQCSHWEKVARTQKLGSQKAALENARLKRALEDQLKLAEALDQLLVKRPRLATFPTMDVIDWKLRKLPMEPSAREASFHAMLNDAYDHVDTNFLQKGLYDSMDHLRSLDVSANETDDAIVIDVQSVRQIASNYLTCSQNFWSLLSEHEYLNLPNAHLQVLEHFGTDGIYFRHRALMPQKNPYSQLLWGVKRYYEKNRVVLVFKTVLEDQRYPPVPGLYIGNHTAAIIIEAVDEMWTCRRMHMLGQLPVEPPKQSPLSSNPSHLICDFILHQISPTFDAIESLIV</sequence>
<dbReference type="eggNOG" id="ENOG502S91X">
    <property type="taxonomic scope" value="Eukaryota"/>
</dbReference>
<reference evidence="1 2" key="1">
    <citation type="submission" date="2012-04" db="EMBL/GenBank/DDBJ databases">
        <title>The Genome Sequence of Saprolegnia declina VS20.</title>
        <authorList>
            <consortium name="The Broad Institute Genome Sequencing Platform"/>
            <person name="Russ C."/>
            <person name="Nusbaum C."/>
            <person name="Tyler B."/>
            <person name="van West P."/>
            <person name="Dieguez-Uribeondo J."/>
            <person name="de Bruijn I."/>
            <person name="Tripathy S."/>
            <person name="Jiang R."/>
            <person name="Young S.K."/>
            <person name="Zeng Q."/>
            <person name="Gargeya S."/>
            <person name="Fitzgerald M."/>
            <person name="Haas B."/>
            <person name="Abouelleil A."/>
            <person name="Alvarado L."/>
            <person name="Arachchi H.M."/>
            <person name="Berlin A."/>
            <person name="Chapman S.B."/>
            <person name="Goldberg J."/>
            <person name="Griggs A."/>
            <person name="Gujja S."/>
            <person name="Hansen M."/>
            <person name="Howarth C."/>
            <person name="Imamovic A."/>
            <person name="Larimer J."/>
            <person name="McCowen C."/>
            <person name="Montmayeur A."/>
            <person name="Murphy C."/>
            <person name="Neiman D."/>
            <person name="Pearson M."/>
            <person name="Priest M."/>
            <person name="Roberts A."/>
            <person name="Saif S."/>
            <person name="Shea T."/>
            <person name="Sisk P."/>
            <person name="Sykes S."/>
            <person name="Wortman J."/>
            <person name="Nusbaum C."/>
            <person name="Birren B."/>
        </authorList>
    </citation>
    <scope>NUCLEOTIDE SEQUENCE [LARGE SCALE GENOMIC DNA]</scope>
    <source>
        <strain evidence="1 2">VS20</strain>
    </source>
</reference>
<protein>
    <recommendedName>
        <fullName evidence="3">START domain-containing protein</fullName>
    </recommendedName>
</protein>
<proteinExistence type="predicted"/>
<dbReference type="VEuPathDB" id="FungiDB:SDRG_05554"/>
<dbReference type="OrthoDB" id="73842at2759"/>
<evidence type="ECO:0008006" key="3">
    <source>
        <dbReference type="Google" id="ProtNLM"/>
    </source>
</evidence>
<dbReference type="EMBL" id="JH767145">
    <property type="protein sequence ID" value="EQC37336.1"/>
    <property type="molecule type" value="Genomic_DNA"/>
</dbReference>
<accession>T0QRH7</accession>
<name>T0QRH7_SAPDV</name>
<dbReference type="InParanoid" id="T0QRH7"/>
<evidence type="ECO:0000313" key="2">
    <source>
        <dbReference type="Proteomes" id="UP000030762"/>
    </source>
</evidence>
<dbReference type="GeneID" id="19946281"/>
<keyword evidence="2" id="KW-1185">Reference proteome</keyword>
<dbReference type="RefSeq" id="XP_008609498.1">
    <property type="nucleotide sequence ID" value="XM_008611276.1"/>
</dbReference>